<feature type="compositionally biased region" description="Polar residues" evidence="1">
    <location>
        <begin position="8"/>
        <end position="17"/>
    </location>
</feature>
<reference evidence="2 3" key="1">
    <citation type="submission" date="2019-04" db="EMBL/GenBank/DDBJ databases">
        <title>Pedobacter sp. AR-2-6 sp. nov., isolated from Arctic soil.</title>
        <authorList>
            <person name="Dahal R.H."/>
            <person name="Kim D.-U."/>
        </authorList>
    </citation>
    <scope>NUCLEOTIDE SEQUENCE [LARGE SCALE GENOMIC DNA]</scope>
    <source>
        <strain evidence="2 3">AR-2-6</strain>
    </source>
</reference>
<dbReference type="Proteomes" id="UP000310477">
    <property type="component" value="Unassembled WGS sequence"/>
</dbReference>
<feature type="compositionally biased region" description="Basic and acidic residues" evidence="1">
    <location>
        <begin position="20"/>
        <end position="35"/>
    </location>
</feature>
<feature type="compositionally biased region" description="Polar residues" evidence="1">
    <location>
        <begin position="38"/>
        <end position="59"/>
    </location>
</feature>
<feature type="compositionally biased region" description="Basic and acidic residues" evidence="1">
    <location>
        <begin position="78"/>
        <end position="101"/>
    </location>
</feature>
<feature type="region of interest" description="Disordered" evidence="1">
    <location>
        <begin position="1"/>
        <end position="101"/>
    </location>
</feature>
<dbReference type="EMBL" id="SWBO01000002">
    <property type="protein sequence ID" value="TKC02633.1"/>
    <property type="molecule type" value="Genomic_DNA"/>
</dbReference>
<dbReference type="RefSeq" id="WP_136875086.1">
    <property type="nucleotide sequence ID" value="NZ_SWBO01000002.1"/>
</dbReference>
<organism evidence="2 3">
    <name type="scientific">Pedobacter cryotolerans</name>
    <dbReference type="NCBI Taxonomy" id="2571270"/>
    <lineage>
        <taxon>Bacteria</taxon>
        <taxon>Pseudomonadati</taxon>
        <taxon>Bacteroidota</taxon>
        <taxon>Sphingobacteriia</taxon>
        <taxon>Sphingobacteriales</taxon>
        <taxon>Sphingobacteriaceae</taxon>
        <taxon>Pedobacter</taxon>
    </lineage>
</organism>
<dbReference type="AlphaFoldDB" id="A0A4U1CCZ8"/>
<accession>A0A4U1CCZ8</accession>
<name>A0A4U1CCZ8_9SPHI</name>
<evidence type="ECO:0000313" key="3">
    <source>
        <dbReference type="Proteomes" id="UP000310477"/>
    </source>
</evidence>
<comment type="caution">
    <text evidence="2">The sequence shown here is derived from an EMBL/GenBank/DDBJ whole genome shotgun (WGS) entry which is preliminary data.</text>
</comment>
<evidence type="ECO:0000256" key="1">
    <source>
        <dbReference type="SAM" id="MobiDB-lite"/>
    </source>
</evidence>
<gene>
    <name evidence="2" type="ORF">FA045_04990</name>
</gene>
<evidence type="ECO:0000313" key="2">
    <source>
        <dbReference type="EMBL" id="TKC02633.1"/>
    </source>
</evidence>
<protein>
    <submittedName>
        <fullName evidence="2">Uncharacterized protein</fullName>
    </submittedName>
</protein>
<sequence>MENDNKKPQNGSANSSKGADVPKADSQNEKMEVKEGNPAQQRPSHGTDGGNNTSSSEDQLPSIDNKGPEGSDADSDQLMDKKDDQFKGSDADEDKAGKTSI</sequence>
<proteinExistence type="predicted"/>
<keyword evidence="3" id="KW-1185">Reference proteome</keyword>